<comment type="caution">
    <text evidence="10">Lacks conserved residue(s) required for the propagation of feature annotation.</text>
</comment>
<evidence type="ECO:0000256" key="10">
    <source>
        <dbReference type="HAMAP-Rule" id="MF_00033"/>
    </source>
</evidence>
<gene>
    <name evidence="10 13" type="primary">murG</name>
    <name evidence="13" type="ORF">E6G99_00095</name>
</gene>
<accession>A0A537LRE2</accession>
<evidence type="ECO:0000256" key="9">
    <source>
        <dbReference type="ARBA" id="ARBA00023316"/>
    </source>
</evidence>
<evidence type="ECO:0000259" key="11">
    <source>
        <dbReference type="Pfam" id="PF03033"/>
    </source>
</evidence>
<dbReference type="Pfam" id="PF04101">
    <property type="entry name" value="Glyco_tran_28_C"/>
    <property type="match status" value="1"/>
</dbReference>
<dbReference type="InterPro" id="IPR006009">
    <property type="entry name" value="GlcNAc_MurG"/>
</dbReference>
<dbReference type="GO" id="GO:0050511">
    <property type="term" value="F:undecaprenyldiphospho-muramoylpentapeptide beta-N-acetylglucosaminyltransferase activity"/>
    <property type="evidence" value="ECO:0007669"/>
    <property type="project" value="UniProtKB-UniRule"/>
</dbReference>
<keyword evidence="8 10" id="KW-0131">Cell cycle</keyword>
<dbReference type="EC" id="2.4.1.227" evidence="10"/>
<keyword evidence="3 10" id="KW-0328">Glycosyltransferase</keyword>
<dbReference type="AlphaFoldDB" id="A0A537LRE2"/>
<feature type="domain" description="Glycosyl transferase family 28 C-terminal" evidence="12">
    <location>
        <begin position="187"/>
        <end position="351"/>
    </location>
</feature>
<sequence length="367" mass="38700">MVRVVIAGGGTGGHVYPGLAIAEALVALQPQTEVLFVGGTGVERRVVPRAGWPFHRVAARPWPRRLSWTLPWAMMLTAAGTAQALALLQRWRPQVVVATGGYAAAPVGAAAAVLKIPLVVQEQNLYPGVANRILARWAQIISVPHERVAARFGRATVVTGVPVRTGALGGDRARGWQRFGLGDRQLTILVLGGSQGARNLNAHVMGMAERLNGERDVQILHQTGQEHEEWVRTRLGPLGGSLRYVAVPYIEEMGDAYACADLVVCRAGAGTLAEVTANGLPAIAVPYPYAAEGHQDANARLLESAGAAMVVPDRELSGLRLAQAVGALHADPARLHAMAVASRQLGRPQAARHVAELVIAAAETGSS</sequence>
<evidence type="ECO:0000259" key="12">
    <source>
        <dbReference type="Pfam" id="PF04101"/>
    </source>
</evidence>
<evidence type="ECO:0000256" key="8">
    <source>
        <dbReference type="ARBA" id="ARBA00023306"/>
    </source>
</evidence>
<comment type="pathway">
    <text evidence="10">Cell wall biogenesis; peptidoglycan biosynthesis.</text>
</comment>
<dbReference type="UniPathway" id="UPA00219"/>
<dbReference type="GO" id="GO:0008360">
    <property type="term" value="P:regulation of cell shape"/>
    <property type="evidence" value="ECO:0007669"/>
    <property type="project" value="UniProtKB-KW"/>
</dbReference>
<dbReference type="HAMAP" id="MF_00033">
    <property type="entry name" value="MurG"/>
    <property type="match status" value="1"/>
</dbReference>
<keyword evidence="1 10" id="KW-1003">Cell membrane</keyword>
<feature type="binding site" evidence="10">
    <location>
        <position position="164"/>
    </location>
    <ligand>
        <name>UDP-N-acetyl-alpha-D-glucosamine</name>
        <dbReference type="ChEBI" id="CHEBI:57705"/>
    </ligand>
</feature>
<organism evidence="13 14">
    <name type="scientific">Candidatus Segetimicrobium genomatis</name>
    <dbReference type="NCBI Taxonomy" id="2569760"/>
    <lineage>
        <taxon>Bacteria</taxon>
        <taxon>Bacillati</taxon>
        <taxon>Candidatus Sysuimicrobiota</taxon>
        <taxon>Candidatus Sysuimicrobiia</taxon>
        <taxon>Candidatus Sysuimicrobiales</taxon>
        <taxon>Candidatus Segetimicrobiaceae</taxon>
        <taxon>Candidatus Segetimicrobium</taxon>
    </lineage>
</organism>
<evidence type="ECO:0000256" key="4">
    <source>
        <dbReference type="ARBA" id="ARBA00022679"/>
    </source>
</evidence>
<evidence type="ECO:0000256" key="7">
    <source>
        <dbReference type="ARBA" id="ARBA00023136"/>
    </source>
</evidence>
<comment type="subcellular location">
    <subcellularLocation>
        <location evidence="10">Cell membrane</location>
        <topology evidence="10">Peripheral membrane protein</topology>
        <orientation evidence="10">Cytoplasmic side</orientation>
    </subcellularLocation>
</comment>
<keyword evidence="2 10" id="KW-0132">Cell division</keyword>
<feature type="binding site" evidence="10">
    <location>
        <position position="295"/>
    </location>
    <ligand>
        <name>UDP-N-acetyl-alpha-D-glucosamine</name>
        <dbReference type="ChEBI" id="CHEBI:57705"/>
    </ligand>
</feature>
<comment type="caution">
    <text evidence="13">The sequence shown here is derived from an EMBL/GenBank/DDBJ whole genome shotgun (WGS) entry which is preliminary data.</text>
</comment>
<reference evidence="13 14" key="1">
    <citation type="journal article" date="2019" name="Nat. Microbiol.">
        <title>Mediterranean grassland soil C-N compound turnover is dependent on rainfall and depth, and is mediated by genomically divergent microorganisms.</title>
        <authorList>
            <person name="Diamond S."/>
            <person name="Andeer P.F."/>
            <person name="Li Z."/>
            <person name="Crits-Christoph A."/>
            <person name="Burstein D."/>
            <person name="Anantharaman K."/>
            <person name="Lane K.R."/>
            <person name="Thomas B.C."/>
            <person name="Pan C."/>
            <person name="Northen T.R."/>
            <person name="Banfield J.F."/>
        </authorList>
    </citation>
    <scope>NUCLEOTIDE SEQUENCE [LARGE SCALE GENOMIC DNA]</scope>
    <source>
        <strain evidence="13">NP_2</strain>
    </source>
</reference>
<evidence type="ECO:0000256" key="1">
    <source>
        <dbReference type="ARBA" id="ARBA00022475"/>
    </source>
</evidence>
<evidence type="ECO:0000313" key="14">
    <source>
        <dbReference type="Proteomes" id="UP000318661"/>
    </source>
</evidence>
<feature type="binding site" evidence="10">
    <location>
        <position position="194"/>
    </location>
    <ligand>
        <name>UDP-N-acetyl-alpha-D-glucosamine</name>
        <dbReference type="ChEBI" id="CHEBI:57705"/>
    </ligand>
</feature>
<comment type="catalytic activity">
    <reaction evidence="10">
        <text>di-trans,octa-cis-undecaprenyl diphospho-N-acetyl-alpha-D-muramoyl-L-alanyl-D-glutamyl-meso-2,6-diaminopimeloyl-D-alanyl-D-alanine + UDP-N-acetyl-alpha-D-glucosamine = di-trans,octa-cis-undecaprenyl diphospho-[N-acetyl-alpha-D-glucosaminyl-(1-&gt;4)]-N-acetyl-alpha-D-muramoyl-L-alanyl-D-glutamyl-meso-2,6-diaminopimeloyl-D-alanyl-D-alanine + UDP + H(+)</text>
        <dbReference type="Rhea" id="RHEA:31227"/>
        <dbReference type="ChEBI" id="CHEBI:15378"/>
        <dbReference type="ChEBI" id="CHEBI:57705"/>
        <dbReference type="ChEBI" id="CHEBI:58223"/>
        <dbReference type="ChEBI" id="CHEBI:61387"/>
        <dbReference type="ChEBI" id="CHEBI:61388"/>
        <dbReference type="EC" id="2.4.1.227"/>
    </reaction>
</comment>
<dbReference type="GO" id="GO:0051991">
    <property type="term" value="F:UDP-N-acetyl-D-glucosamine:N-acetylmuramoyl-L-alanyl-D-glutamyl-meso-2,6-diaminopimelyl-D-alanyl-D-alanine-diphosphoundecaprenol 4-beta-N-acetylglucosaminlytransferase activity"/>
    <property type="evidence" value="ECO:0007669"/>
    <property type="project" value="RHEA"/>
</dbReference>
<dbReference type="GO" id="GO:0071555">
    <property type="term" value="P:cell wall organization"/>
    <property type="evidence" value="ECO:0007669"/>
    <property type="project" value="UniProtKB-KW"/>
</dbReference>
<evidence type="ECO:0000256" key="5">
    <source>
        <dbReference type="ARBA" id="ARBA00022960"/>
    </source>
</evidence>
<dbReference type="InterPro" id="IPR007235">
    <property type="entry name" value="Glyco_trans_28_C"/>
</dbReference>
<dbReference type="InterPro" id="IPR004276">
    <property type="entry name" value="GlycoTrans_28_N"/>
</dbReference>
<evidence type="ECO:0000313" key="13">
    <source>
        <dbReference type="EMBL" id="TMJ10584.1"/>
    </source>
</evidence>
<proteinExistence type="inferred from homology"/>
<dbReference type="NCBIfam" id="TIGR01133">
    <property type="entry name" value="murG"/>
    <property type="match status" value="1"/>
</dbReference>
<dbReference type="Gene3D" id="3.40.50.2000">
    <property type="entry name" value="Glycogen Phosphorylase B"/>
    <property type="match status" value="2"/>
</dbReference>
<evidence type="ECO:0000256" key="3">
    <source>
        <dbReference type="ARBA" id="ARBA00022676"/>
    </source>
</evidence>
<dbReference type="GO" id="GO:0005975">
    <property type="term" value="P:carbohydrate metabolic process"/>
    <property type="evidence" value="ECO:0007669"/>
    <property type="project" value="InterPro"/>
</dbReference>
<keyword evidence="5 10" id="KW-0133">Cell shape</keyword>
<feature type="binding site" evidence="10">
    <location>
        <position position="124"/>
    </location>
    <ligand>
        <name>UDP-N-acetyl-alpha-D-glucosamine</name>
        <dbReference type="ChEBI" id="CHEBI:57705"/>
    </ligand>
</feature>
<keyword evidence="7 10" id="KW-0472">Membrane</keyword>
<dbReference type="GO" id="GO:0005886">
    <property type="term" value="C:plasma membrane"/>
    <property type="evidence" value="ECO:0007669"/>
    <property type="project" value="UniProtKB-SubCell"/>
</dbReference>
<dbReference type="Pfam" id="PF03033">
    <property type="entry name" value="Glyco_transf_28"/>
    <property type="match status" value="1"/>
</dbReference>
<feature type="domain" description="Glycosyltransferase family 28 N-terminal" evidence="11">
    <location>
        <begin position="4"/>
        <end position="139"/>
    </location>
</feature>
<protein>
    <recommendedName>
        <fullName evidence="10">UDP-N-acetylglucosamine--N-acetylmuramyl-(pentapeptide) pyrophosphoryl-undecaprenol N-acetylglucosamine transferase</fullName>
        <ecNumber evidence="10">2.4.1.227</ecNumber>
    </recommendedName>
    <alternativeName>
        <fullName evidence="10">Undecaprenyl-PP-MurNAc-pentapeptide-UDPGlcNAc GlcNAc transferase</fullName>
    </alternativeName>
</protein>
<keyword evidence="6 10" id="KW-0573">Peptidoglycan synthesis</keyword>
<dbReference type="Proteomes" id="UP000318661">
    <property type="component" value="Unassembled WGS sequence"/>
</dbReference>
<comment type="function">
    <text evidence="10">Cell wall formation. Catalyzes the transfer of a GlcNAc subunit on undecaprenyl-pyrophosphoryl-MurNAc-pentapeptide (lipid intermediate I) to form undecaprenyl-pyrophosphoryl-MurNAc-(pentapeptide)GlcNAc (lipid intermediate II).</text>
</comment>
<evidence type="ECO:0000256" key="6">
    <source>
        <dbReference type="ARBA" id="ARBA00022984"/>
    </source>
</evidence>
<comment type="similarity">
    <text evidence="10">Belongs to the glycosyltransferase 28 family. MurG subfamily.</text>
</comment>
<dbReference type="PANTHER" id="PTHR21015:SF22">
    <property type="entry name" value="GLYCOSYLTRANSFERASE"/>
    <property type="match status" value="1"/>
</dbReference>
<dbReference type="EMBL" id="VBAJ01000007">
    <property type="protein sequence ID" value="TMJ10584.1"/>
    <property type="molecule type" value="Genomic_DNA"/>
</dbReference>
<keyword evidence="9 10" id="KW-0961">Cell wall biogenesis/degradation</keyword>
<feature type="binding site" evidence="10">
    <location>
        <position position="250"/>
    </location>
    <ligand>
        <name>UDP-N-acetyl-alpha-D-glucosamine</name>
        <dbReference type="ChEBI" id="CHEBI:57705"/>
    </ligand>
</feature>
<keyword evidence="4 10" id="KW-0808">Transferase</keyword>
<evidence type="ECO:0000256" key="2">
    <source>
        <dbReference type="ARBA" id="ARBA00022618"/>
    </source>
</evidence>
<name>A0A537LRE2_9BACT</name>
<dbReference type="PANTHER" id="PTHR21015">
    <property type="entry name" value="UDP-N-ACETYLGLUCOSAMINE--N-ACETYLMURAMYL-(PENTAPEPTIDE) PYROPHOSPHORYL-UNDECAPRENOL N-ACETYLGLUCOSAMINE TRANSFERASE 1"/>
    <property type="match status" value="1"/>
</dbReference>
<feature type="binding site" evidence="10">
    <location>
        <begin position="11"/>
        <end position="13"/>
    </location>
    <ligand>
        <name>UDP-N-acetyl-alpha-D-glucosamine</name>
        <dbReference type="ChEBI" id="CHEBI:57705"/>
    </ligand>
</feature>
<dbReference type="CDD" id="cd03785">
    <property type="entry name" value="GT28_MurG"/>
    <property type="match status" value="1"/>
</dbReference>
<dbReference type="GO" id="GO:0009252">
    <property type="term" value="P:peptidoglycan biosynthetic process"/>
    <property type="evidence" value="ECO:0007669"/>
    <property type="project" value="UniProtKB-UniRule"/>
</dbReference>
<dbReference type="SUPFAM" id="SSF53756">
    <property type="entry name" value="UDP-Glycosyltransferase/glycogen phosphorylase"/>
    <property type="match status" value="1"/>
</dbReference>
<dbReference type="GO" id="GO:0051301">
    <property type="term" value="P:cell division"/>
    <property type="evidence" value="ECO:0007669"/>
    <property type="project" value="UniProtKB-KW"/>
</dbReference>